<dbReference type="Proteomes" id="UP001314169">
    <property type="component" value="Chromosome 21"/>
</dbReference>
<keyword evidence="3" id="KW-1185">Reference proteome</keyword>
<organism evidence="2 3">
    <name type="scientific">Pipistrellus nathusii</name>
    <name type="common">Nathusius' pipistrelle</name>
    <dbReference type="NCBI Taxonomy" id="59473"/>
    <lineage>
        <taxon>Eukaryota</taxon>
        <taxon>Metazoa</taxon>
        <taxon>Chordata</taxon>
        <taxon>Craniata</taxon>
        <taxon>Vertebrata</taxon>
        <taxon>Euteleostomi</taxon>
        <taxon>Mammalia</taxon>
        <taxon>Eutheria</taxon>
        <taxon>Laurasiatheria</taxon>
        <taxon>Chiroptera</taxon>
        <taxon>Yangochiroptera</taxon>
        <taxon>Vespertilionidae</taxon>
        <taxon>Pipistrellus</taxon>
    </lineage>
</organism>
<evidence type="ECO:0000256" key="1">
    <source>
        <dbReference type="SAM" id="MobiDB-lite"/>
    </source>
</evidence>
<reference evidence="2" key="1">
    <citation type="submission" date="2023-12" db="EMBL/GenBank/DDBJ databases">
        <authorList>
            <person name="Brown T."/>
        </authorList>
    </citation>
    <scope>NUCLEOTIDE SEQUENCE</scope>
</reference>
<name>A0ABN9ZW82_PIPNA</name>
<feature type="region of interest" description="Disordered" evidence="1">
    <location>
        <begin position="37"/>
        <end position="64"/>
    </location>
</feature>
<evidence type="ECO:0000313" key="2">
    <source>
        <dbReference type="EMBL" id="CAK6442500.1"/>
    </source>
</evidence>
<proteinExistence type="predicted"/>
<accession>A0ABN9ZW82</accession>
<evidence type="ECO:0000313" key="3">
    <source>
        <dbReference type="Proteomes" id="UP001314169"/>
    </source>
</evidence>
<sequence>MAVKAHVSSSDILLQNLHTHFKPILFSSVHICAVGGNKGGPPSDPDRHMWRLPAPPPGMEHRHPPSKCLMVAKWRPPIDQHASWMENAFTWTQPLFEDNLSCL</sequence>
<dbReference type="EMBL" id="OY882878">
    <property type="protein sequence ID" value="CAK6442500.1"/>
    <property type="molecule type" value="Genomic_DNA"/>
</dbReference>
<gene>
    <name evidence="2" type="ORF">MPIPNATIZW_LOCUS10806</name>
</gene>
<protein>
    <submittedName>
        <fullName evidence="2">Uncharacterized protein</fullName>
    </submittedName>
</protein>